<dbReference type="PANTHER" id="PTHR44845:SF1">
    <property type="entry name" value="L-2-AMINOADIPATE REDUCTASE"/>
    <property type="match status" value="1"/>
</dbReference>
<accession>A0A2H3DUZ1</accession>
<evidence type="ECO:0000256" key="1">
    <source>
        <dbReference type="ARBA" id="ARBA00022450"/>
    </source>
</evidence>
<dbReference type="InParanoid" id="A0A2H3DUZ1"/>
<dbReference type="SUPFAM" id="SSF51735">
    <property type="entry name" value="NAD(P)-binding Rossmann-fold domains"/>
    <property type="match status" value="1"/>
</dbReference>
<evidence type="ECO:0000256" key="3">
    <source>
        <dbReference type="SAM" id="MobiDB-lite"/>
    </source>
</evidence>
<proteinExistence type="predicted"/>
<dbReference type="InterPro" id="IPR013120">
    <property type="entry name" value="FAR_NAD-bd"/>
</dbReference>
<evidence type="ECO:0000256" key="2">
    <source>
        <dbReference type="ARBA" id="ARBA00022553"/>
    </source>
</evidence>
<dbReference type="Proteomes" id="UP000217790">
    <property type="component" value="Unassembled WGS sequence"/>
</dbReference>
<dbReference type="STRING" id="47427.A0A2H3DUZ1"/>
<dbReference type="EMBL" id="KZ293647">
    <property type="protein sequence ID" value="PBK99031.1"/>
    <property type="molecule type" value="Genomic_DNA"/>
</dbReference>
<dbReference type="PANTHER" id="PTHR44845">
    <property type="entry name" value="CARRIER DOMAIN-CONTAINING PROTEIN"/>
    <property type="match status" value="1"/>
</dbReference>
<evidence type="ECO:0000259" key="4">
    <source>
        <dbReference type="Pfam" id="PF07993"/>
    </source>
</evidence>
<feature type="region of interest" description="Disordered" evidence="3">
    <location>
        <begin position="419"/>
        <end position="439"/>
    </location>
</feature>
<keyword evidence="2" id="KW-0597">Phosphoprotein</keyword>
<evidence type="ECO:0000313" key="6">
    <source>
        <dbReference type="Proteomes" id="UP000217790"/>
    </source>
</evidence>
<name>A0A2H3DUZ1_ARMGA</name>
<keyword evidence="1" id="KW-0596">Phosphopantetheine</keyword>
<organism evidence="5 6">
    <name type="scientific">Armillaria gallica</name>
    <name type="common">Bulbous honey fungus</name>
    <name type="synonym">Armillaria bulbosa</name>
    <dbReference type="NCBI Taxonomy" id="47427"/>
    <lineage>
        <taxon>Eukaryota</taxon>
        <taxon>Fungi</taxon>
        <taxon>Dikarya</taxon>
        <taxon>Basidiomycota</taxon>
        <taxon>Agaricomycotina</taxon>
        <taxon>Agaricomycetes</taxon>
        <taxon>Agaricomycetidae</taxon>
        <taxon>Agaricales</taxon>
        <taxon>Marasmiineae</taxon>
        <taxon>Physalacriaceae</taxon>
        <taxon>Armillaria</taxon>
    </lineage>
</organism>
<feature type="domain" description="Thioester reductase (TE)" evidence="4">
    <location>
        <begin position="323"/>
        <end position="423"/>
    </location>
</feature>
<dbReference type="OrthoDB" id="2990505at2759"/>
<sequence length="439" mass="47969">MDPASAENPLQVLLKRLEADEVDALAKQCGMAQGLESVDVLDAVRSQALQMEEDAKVLHSKIARIENGTLRSELTAFARPPRDIDGSRFWAVLIGIDGYSTNPLRGCVADALEINDYLLNDLGVPKDRIQYFSVLLANTATTVFLSNTPILLARTSSIHLAISLPIPKSRRTITSLSTSPGTVHAMIILTAHIPRVSSRFAPLIVMLGTAPPATGGHPTSATERLTPFLAKYALKRDTTSPSFRMLKKLPDPTADVNWCDWKGAITDVIDVSQKKTVTTMECGKDYDQLLPKLHEAYASLPLDFSLRSRLRSSSPVQLISSWVTSGRLEVLAGDLSLDNFGLGEEAWNRVAEEADAILHNGALVHWVYPYEKLRAANVISTLTAIELASTGKQKLVVFVSSTSAIDTGHYVRLPKSLTDSKKKHQGVPESDDLKVFKHP</sequence>
<dbReference type="Pfam" id="PF07993">
    <property type="entry name" value="NAD_binding_4"/>
    <property type="match status" value="1"/>
</dbReference>
<reference evidence="6" key="1">
    <citation type="journal article" date="2017" name="Nat. Ecol. Evol.">
        <title>Genome expansion and lineage-specific genetic innovations in the forest pathogenic fungi Armillaria.</title>
        <authorList>
            <person name="Sipos G."/>
            <person name="Prasanna A.N."/>
            <person name="Walter M.C."/>
            <person name="O'Connor E."/>
            <person name="Balint B."/>
            <person name="Krizsan K."/>
            <person name="Kiss B."/>
            <person name="Hess J."/>
            <person name="Varga T."/>
            <person name="Slot J."/>
            <person name="Riley R."/>
            <person name="Boka B."/>
            <person name="Rigling D."/>
            <person name="Barry K."/>
            <person name="Lee J."/>
            <person name="Mihaltcheva S."/>
            <person name="LaButti K."/>
            <person name="Lipzen A."/>
            <person name="Waldron R."/>
            <person name="Moloney N.M."/>
            <person name="Sperisen C."/>
            <person name="Kredics L."/>
            <person name="Vagvoelgyi C."/>
            <person name="Patrignani A."/>
            <person name="Fitzpatrick D."/>
            <person name="Nagy I."/>
            <person name="Doyle S."/>
            <person name="Anderson J.B."/>
            <person name="Grigoriev I.V."/>
            <person name="Gueldener U."/>
            <person name="Muensterkoetter M."/>
            <person name="Nagy L.G."/>
        </authorList>
    </citation>
    <scope>NUCLEOTIDE SEQUENCE [LARGE SCALE GENOMIC DNA]</scope>
    <source>
        <strain evidence="6">Ar21-2</strain>
    </source>
</reference>
<keyword evidence="6" id="KW-1185">Reference proteome</keyword>
<dbReference type="InterPro" id="IPR036291">
    <property type="entry name" value="NAD(P)-bd_dom_sf"/>
</dbReference>
<evidence type="ECO:0000313" key="5">
    <source>
        <dbReference type="EMBL" id="PBK99031.1"/>
    </source>
</evidence>
<dbReference type="AlphaFoldDB" id="A0A2H3DUZ1"/>
<dbReference type="Gene3D" id="3.40.50.720">
    <property type="entry name" value="NAD(P)-binding Rossmann-like Domain"/>
    <property type="match status" value="1"/>
</dbReference>
<protein>
    <recommendedName>
        <fullName evidence="4">Thioester reductase (TE) domain-containing protein</fullName>
    </recommendedName>
</protein>
<gene>
    <name evidence="5" type="ORF">ARMGADRAFT_1073944</name>
</gene>
<dbReference type="Gene3D" id="3.40.50.12660">
    <property type="match status" value="1"/>
</dbReference>